<dbReference type="GO" id="GO:0005829">
    <property type="term" value="C:cytosol"/>
    <property type="evidence" value="ECO:0007669"/>
    <property type="project" value="InterPro"/>
</dbReference>
<keyword evidence="14" id="KW-1185">Reference proteome</keyword>
<evidence type="ECO:0000313" key="13">
    <source>
        <dbReference type="EMBL" id="TFZ82524.1"/>
    </source>
</evidence>
<dbReference type="RefSeq" id="WP_135281770.1">
    <property type="nucleotide sequence ID" value="NZ_SRIO01000008.1"/>
</dbReference>
<dbReference type="AlphaFoldDB" id="A0A4Z0FAN6"/>
<dbReference type="InterPro" id="IPR029041">
    <property type="entry name" value="FAD-linked_oxidoreductase-like"/>
</dbReference>
<dbReference type="Gene3D" id="3.20.20.220">
    <property type="match status" value="1"/>
</dbReference>
<comment type="catalytic activity">
    <reaction evidence="11">
        <text>(6S)-5-methyl-5,6,7,8-tetrahydrofolate + NAD(+) = (6R)-5,10-methylene-5,6,7,8-tetrahydrofolate + NADH + H(+)</text>
        <dbReference type="Rhea" id="RHEA:19821"/>
        <dbReference type="ChEBI" id="CHEBI:15378"/>
        <dbReference type="ChEBI" id="CHEBI:15636"/>
        <dbReference type="ChEBI" id="CHEBI:18608"/>
        <dbReference type="ChEBI" id="CHEBI:57540"/>
        <dbReference type="ChEBI" id="CHEBI:57945"/>
        <dbReference type="EC" id="1.5.1.54"/>
    </reaction>
    <physiologicalReaction direction="right-to-left" evidence="11">
        <dbReference type="Rhea" id="RHEA:19823"/>
    </physiologicalReaction>
</comment>
<evidence type="ECO:0000256" key="8">
    <source>
        <dbReference type="ARBA" id="ARBA00023027"/>
    </source>
</evidence>
<organism evidence="13 14">
    <name type="scientific">Candidatus Macondimonas diazotrophica</name>
    <dbReference type="NCBI Taxonomy" id="2305248"/>
    <lineage>
        <taxon>Bacteria</taxon>
        <taxon>Pseudomonadati</taxon>
        <taxon>Pseudomonadota</taxon>
        <taxon>Gammaproteobacteria</taxon>
        <taxon>Chromatiales</taxon>
        <taxon>Ectothiorhodospiraceae</taxon>
        <taxon>Candidatus Macondimonas</taxon>
    </lineage>
</organism>
<reference evidence="13 14" key="1">
    <citation type="journal article" date="2019" name="ISME J.">
        <title>Candidatus Macondimonas diazotrophica, a novel gammaproteobacterial genus dominating crude-oil-contaminated coastal sediments.</title>
        <authorList>
            <person name="Karthikeyan S."/>
            <person name="Konstantinidis K."/>
        </authorList>
    </citation>
    <scope>NUCLEOTIDE SEQUENCE [LARGE SCALE GENOMIC DNA]</scope>
    <source>
        <strain evidence="13 14">KTK01</strain>
    </source>
</reference>
<evidence type="ECO:0000256" key="11">
    <source>
        <dbReference type="ARBA" id="ARBA00048628"/>
    </source>
</evidence>
<evidence type="ECO:0000313" key="14">
    <source>
        <dbReference type="Proteomes" id="UP000297890"/>
    </source>
</evidence>
<dbReference type="NCBIfam" id="TIGR00676">
    <property type="entry name" value="fadh2"/>
    <property type="match status" value="1"/>
</dbReference>
<evidence type="ECO:0000256" key="4">
    <source>
        <dbReference type="ARBA" id="ARBA00022605"/>
    </source>
</evidence>
<evidence type="ECO:0000256" key="1">
    <source>
        <dbReference type="ARBA" id="ARBA00001974"/>
    </source>
</evidence>
<sequence length="289" mass="31718">MGGSQADTALSTLSFEFFPPKTPAGMSKLLDTASRLADLKPAYFSVTFGAGGSTRERTLDTVLTLMQETGIEVAPHLSCIGATTDGLREILRRYQDAGIRRLVALRGDLPSGMGDPGALRYARDLVRFIRSETGNHFHIEVAAYPEIHPQAQNARDDLANLCDKVRAGADGAITQYFYNLDAYTQLIAEVRASELDVPVTPGIMPILNHAQLARFSDSCGAEIPRWIRKRLEGLESDEQALRAFGHQVVTDLCRRLLTHGAPGLHFYTLNQAEPTLHICRELQSLTIAN</sequence>
<keyword evidence="6 12" id="KW-0274">FAD</keyword>
<dbReference type="GO" id="GO:0071949">
    <property type="term" value="F:FAD binding"/>
    <property type="evidence" value="ECO:0007669"/>
    <property type="project" value="TreeGrafter"/>
</dbReference>
<evidence type="ECO:0000256" key="5">
    <source>
        <dbReference type="ARBA" id="ARBA00022630"/>
    </source>
</evidence>
<evidence type="ECO:0000256" key="9">
    <source>
        <dbReference type="ARBA" id="ARBA00023167"/>
    </source>
</evidence>
<evidence type="ECO:0000256" key="10">
    <source>
        <dbReference type="ARBA" id="ARBA00034478"/>
    </source>
</evidence>
<dbReference type="GO" id="GO:0035999">
    <property type="term" value="P:tetrahydrofolate interconversion"/>
    <property type="evidence" value="ECO:0007669"/>
    <property type="project" value="UniProtKB-UniPathway"/>
</dbReference>
<dbReference type="PANTHER" id="PTHR45754">
    <property type="entry name" value="METHYLENETETRAHYDROFOLATE REDUCTASE"/>
    <property type="match status" value="1"/>
</dbReference>
<keyword evidence="5 12" id="KW-0285">Flavoprotein</keyword>
<comment type="cofactor">
    <cofactor evidence="1 12">
        <name>FAD</name>
        <dbReference type="ChEBI" id="CHEBI:57692"/>
    </cofactor>
</comment>
<dbReference type="CDD" id="cd00537">
    <property type="entry name" value="MTHFR"/>
    <property type="match status" value="1"/>
</dbReference>
<keyword evidence="9" id="KW-0486">Methionine biosynthesis</keyword>
<evidence type="ECO:0000256" key="2">
    <source>
        <dbReference type="ARBA" id="ARBA00004777"/>
    </source>
</evidence>
<comment type="caution">
    <text evidence="13">The sequence shown here is derived from an EMBL/GenBank/DDBJ whole genome shotgun (WGS) entry which is preliminary data.</text>
</comment>
<keyword evidence="7 12" id="KW-0560">Oxidoreductase</keyword>
<comment type="similarity">
    <text evidence="3 12">Belongs to the methylenetetrahydrofolate reductase family.</text>
</comment>
<dbReference type="UniPathway" id="UPA00193"/>
<dbReference type="Pfam" id="PF02219">
    <property type="entry name" value="MTHFR"/>
    <property type="match status" value="1"/>
</dbReference>
<keyword evidence="8" id="KW-0520">NAD</keyword>
<accession>A0A4Z0FAN6</accession>
<protein>
    <recommendedName>
        <fullName evidence="12">Methylenetetrahydrofolate reductase</fullName>
        <ecNumber evidence="12">1.5.1.54</ecNumber>
    </recommendedName>
</protein>
<dbReference type="OrthoDB" id="9812555at2"/>
<evidence type="ECO:0000256" key="3">
    <source>
        <dbReference type="ARBA" id="ARBA00006743"/>
    </source>
</evidence>
<dbReference type="EMBL" id="SRIO01000008">
    <property type="protein sequence ID" value="TFZ82524.1"/>
    <property type="molecule type" value="Genomic_DNA"/>
</dbReference>
<dbReference type="PANTHER" id="PTHR45754:SF3">
    <property type="entry name" value="METHYLENETETRAHYDROFOLATE REDUCTASE (NADPH)"/>
    <property type="match status" value="1"/>
</dbReference>
<dbReference type="EC" id="1.5.1.54" evidence="12"/>
<dbReference type="SUPFAM" id="SSF51730">
    <property type="entry name" value="FAD-linked oxidoreductase"/>
    <property type="match status" value="1"/>
</dbReference>
<dbReference type="InterPro" id="IPR003171">
    <property type="entry name" value="Mehydrof_redctse-like"/>
</dbReference>
<name>A0A4Z0FAN6_9GAMM</name>
<keyword evidence="4" id="KW-0028">Amino-acid biosynthesis</keyword>
<evidence type="ECO:0000256" key="6">
    <source>
        <dbReference type="ARBA" id="ARBA00022827"/>
    </source>
</evidence>
<dbReference type="GO" id="GO:0009086">
    <property type="term" value="P:methionine biosynthetic process"/>
    <property type="evidence" value="ECO:0007669"/>
    <property type="project" value="UniProtKB-KW"/>
</dbReference>
<proteinExistence type="inferred from homology"/>
<comment type="pathway">
    <text evidence="10">Amino-acid biosynthesis; L-methionine biosynthesis via de novo pathway.</text>
</comment>
<gene>
    <name evidence="13" type="primary">metF</name>
    <name evidence="13" type="ORF">E4680_07385</name>
</gene>
<dbReference type="InterPro" id="IPR004620">
    <property type="entry name" value="MTHF_reductase_bac"/>
</dbReference>
<dbReference type="Proteomes" id="UP000297890">
    <property type="component" value="Unassembled WGS sequence"/>
</dbReference>
<evidence type="ECO:0000256" key="7">
    <source>
        <dbReference type="ARBA" id="ARBA00023002"/>
    </source>
</evidence>
<evidence type="ECO:0000256" key="12">
    <source>
        <dbReference type="RuleBase" id="RU003862"/>
    </source>
</evidence>
<comment type="pathway">
    <text evidence="2 12">One-carbon metabolism; tetrahydrofolate interconversion.</text>
</comment>
<dbReference type="GO" id="GO:0106312">
    <property type="term" value="F:methylenetetrahydrofolate reductase (NADH) activity"/>
    <property type="evidence" value="ECO:0007669"/>
    <property type="project" value="UniProtKB-EC"/>
</dbReference>